<keyword evidence="2" id="KW-0677">Repeat</keyword>
<gene>
    <name evidence="4" type="ORF">ACHHYP_10258</name>
</gene>
<evidence type="ECO:0000313" key="5">
    <source>
        <dbReference type="Proteomes" id="UP000243579"/>
    </source>
</evidence>
<dbReference type="STRING" id="1202772.A0A1V9YLX8"/>
<evidence type="ECO:0000256" key="1">
    <source>
        <dbReference type="ARBA" id="ARBA00022441"/>
    </source>
</evidence>
<reference evidence="4 5" key="1">
    <citation type="journal article" date="2014" name="Genome Biol. Evol.">
        <title>The secreted proteins of Achlya hypogyna and Thraustotheca clavata identify the ancestral oomycete secretome and reveal gene acquisitions by horizontal gene transfer.</title>
        <authorList>
            <person name="Misner I."/>
            <person name="Blouin N."/>
            <person name="Leonard G."/>
            <person name="Richards T.A."/>
            <person name="Lane C.E."/>
        </authorList>
    </citation>
    <scope>NUCLEOTIDE SEQUENCE [LARGE SCALE GENOMIC DNA]</scope>
    <source>
        <strain evidence="4 5">ATCC 48635</strain>
    </source>
</reference>
<dbReference type="Proteomes" id="UP000243579">
    <property type="component" value="Unassembled WGS sequence"/>
</dbReference>
<dbReference type="InterPro" id="IPR015915">
    <property type="entry name" value="Kelch-typ_b-propeller"/>
</dbReference>
<accession>A0A1V9YLX8</accession>
<dbReference type="EMBL" id="JNBR01001490">
    <property type="protein sequence ID" value="OQR86719.1"/>
    <property type="molecule type" value="Genomic_DNA"/>
</dbReference>
<proteinExistence type="predicted"/>
<comment type="caution">
    <text evidence="4">The sequence shown here is derived from an EMBL/GenBank/DDBJ whole genome shotgun (WGS) entry which is preliminary data.</text>
</comment>
<dbReference type="SUPFAM" id="SSF117281">
    <property type="entry name" value="Kelch motif"/>
    <property type="match status" value="1"/>
</dbReference>
<organism evidence="4 5">
    <name type="scientific">Achlya hypogyna</name>
    <name type="common">Oomycete</name>
    <name type="synonym">Protoachlya hypogyna</name>
    <dbReference type="NCBI Taxonomy" id="1202772"/>
    <lineage>
        <taxon>Eukaryota</taxon>
        <taxon>Sar</taxon>
        <taxon>Stramenopiles</taxon>
        <taxon>Oomycota</taxon>
        <taxon>Saprolegniomycetes</taxon>
        <taxon>Saprolegniales</taxon>
        <taxon>Achlyaceae</taxon>
        <taxon>Achlya</taxon>
    </lineage>
</organism>
<evidence type="ECO:0000256" key="3">
    <source>
        <dbReference type="SAM" id="MobiDB-lite"/>
    </source>
</evidence>
<dbReference type="Gene3D" id="2.120.10.80">
    <property type="entry name" value="Kelch-type beta propeller"/>
    <property type="match status" value="2"/>
</dbReference>
<dbReference type="PANTHER" id="PTHR46093:SF18">
    <property type="entry name" value="FIBRONECTIN TYPE-III DOMAIN-CONTAINING PROTEIN"/>
    <property type="match status" value="1"/>
</dbReference>
<keyword evidence="1" id="KW-0880">Kelch repeat</keyword>
<dbReference type="AlphaFoldDB" id="A0A1V9YLX8"/>
<evidence type="ECO:0000313" key="4">
    <source>
        <dbReference type="EMBL" id="OQR86719.1"/>
    </source>
</evidence>
<name>A0A1V9YLX8_ACHHY</name>
<feature type="region of interest" description="Disordered" evidence="3">
    <location>
        <begin position="396"/>
        <end position="419"/>
    </location>
</feature>
<evidence type="ECO:0000256" key="2">
    <source>
        <dbReference type="ARBA" id="ARBA00022737"/>
    </source>
</evidence>
<protein>
    <submittedName>
        <fullName evidence="4">RING finger protein B-like isoform X1</fullName>
    </submittedName>
</protein>
<dbReference type="SUPFAM" id="SSF50965">
    <property type="entry name" value="Galactose oxidase, central domain"/>
    <property type="match status" value="1"/>
</dbReference>
<dbReference type="OrthoDB" id="10251809at2759"/>
<dbReference type="Pfam" id="PF24681">
    <property type="entry name" value="Kelch_KLHDC2_KLHL20_DRC7"/>
    <property type="match status" value="3"/>
</dbReference>
<feature type="compositionally biased region" description="Low complexity" evidence="3">
    <location>
        <begin position="409"/>
        <end position="419"/>
    </location>
</feature>
<keyword evidence="5" id="KW-1185">Reference proteome</keyword>
<dbReference type="PANTHER" id="PTHR46093">
    <property type="entry name" value="ACYL-COA-BINDING DOMAIN-CONTAINING PROTEIN 5"/>
    <property type="match status" value="1"/>
</dbReference>
<dbReference type="InterPro" id="IPR011043">
    <property type="entry name" value="Gal_Oxase/kelch_b-propeller"/>
</dbReference>
<sequence length="467" mass="51751">MQSPARIRRIKIKVPDEIEAALHAADEPVRVPLETMVWRLVPPPHPRYSYRPHLRQGRASGGALGDVLYLFGGFEDNGQRSNRVVTYDVESREWATVECSGKMPAPRYGHACAIRPEARELWLFGGQGPEEGLNAKNIFDDLSILDLSTRMWRRGVVSCAGADGHVNFVPQARRGHSLVLYKEMLYVFGGSGLDRMTNKDEYFGDLQRLDLATLCWYEPAMTGTIPEPRSHHSALMVAKYMIVFGGQTTRTKLPSPERARNSITPEAPDTGLTSNNVYALDVESCHWHVVAPLDGTPPAPRYGHVMQAHPSNGLCLFLFGGKTSHGYDDGQIHCLDLELKRWSSLTCLEPIPPRIRHVFSLLKNEMMIFGGCGDNGLCIGDVFRIEIPELPSPASLDLFSEPPKDDSARQPAAPTAPRPHTIGGFMGFKSFQFTPARPEVTKSCIRVSPIKVAKPPAVTKPWTPVVL</sequence>